<sequence>MANHMKCLYTILLFTMTESVLSLPLRASLSDPRGPHFTSIKGPSKIKAGVTTEFVCSAMCTPECSYTWQVSGQEAQGDTLTVTVSGQHQSLELVCTAVNPTNNDSQSTDKTVQVDNQVMVNPTTGADPQEGHAFMLACKGSGPGITTVWYKDNEPIAADQRIWLTENHAMLNFSSLLPPDGGYYECVVTNSTIRVTSRGYQLSFGTIAVSLLGPDTVEAGVEHTFTCQADCTLACSITWSFPHGFPQGSFSFRGDTVRWTPATPGLVQVFQCSAQNSLAQRTAQATKRVTVSAPPTTPAPPLPPTPSGSVVERPSLALVSMVCLQLLFALSA</sequence>
<reference evidence="9" key="1">
    <citation type="submission" date="2025-08" db="UniProtKB">
        <authorList>
            <consortium name="RefSeq"/>
        </authorList>
    </citation>
    <scope>IDENTIFICATION</scope>
</reference>
<dbReference type="RefSeq" id="XP_031432503.1">
    <property type="nucleotide sequence ID" value="XM_031576643.1"/>
</dbReference>
<keyword evidence="8" id="KW-1185">Reference proteome</keyword>
<proteinExistence type="predicted"/>
<dbReference type="SUPFAM" id="SSF48726">
    <property type="entry name" value="Immunoglobulin"/>
    <property type="match status" value="3"/>
</dbReference>
<dbReference type="Pfam" id="PF13895">
    <property type="entry name" value="Ig_2"/>
    <property type="match status" value="1"/>
</dbReference>
<dbReference type="GeneID" id="105911145"/>
<dbReference type="InterPro" id="IPR052598">
    <property type="entry name" value="IgSF_CEA-related"/>
</dbReference>
<keyword evidence="3" id="KW-0325">Glycoprotein</keyword>
<evidence type="ECO:0000256" key="1">
    <source>
        <dbReference type="ARBA" id="ARBA00022729"/>
    </source>
</evidence>
<dbReference type="CDD" id="cd00096">
    <property type="entry name" value="Ig"/>
    <property type="match status" value="1"/>
</dbReference>
<gene>
    <name evidence="9" type="primary">LOC105911145</name>
</gene>
<dbReference type="PROSITE" id="PS50835">
    <property type="entry name" value="IG_LIKE"/>
    <property type="match status" value="2"/>
</dbReference>
<dbReference type="InterPro" id="IPR007110">
    <property type="entry name" value="Ig-like_dom"/>
</dbReference>
<dbReference type="Proteomes" id="UP000515152">
    <property type="component" value="Chromosome 11"/>
</dbReference>
<dbReference type="AlphaFoldDB" id="A0A6P8FX65"/>
<evidence type="ECO:0000256" key="4">
    <source>
        <dbReference type="ARBA" id="ARBA00023319"/>
    </source>
</evidence>
<feature type="signal peptide" evidence="6">
    <location>
        <begin position="1"/>
        <end position="22"/>
    </location>
</feature>
<dbReference type="PANTHER" id="PTHR44337:SF20">
    <property type="entry name" value="CARCINOEMBRYONIC ANTIGEN-RELATED CELL ADHESION MOLECULE 5-RELATED"/>
    <property type="match status" value="1"/>
</dbReference>
<name>A0A6P8FX65_CLUHA</name>
<keyword evidence="1 6" id="KW-0732">Signal</keyword>
<dbReference type="InterPro" id="IPR036179">
    <property type="entry name" value="Ig-like_dom_sf"/>
</dbReference>
<evidence type="ECO:0000313" key="9">
    <source>
        <dbReference type="RefSeq" id="XP_031432503.1"/>
    </source>
</evidence>
<feature type="domain" description="Ig-like" evidence="7">
    <location>
        <begin position="35"/>
        <end position="113"/>
    </location>
</feature>
<dbReference type="PANTHER" id="PTHR44337">
    <property type="entry name" value="CARCINOEMBRYONIC ANTIGEN-RELATED CELL ADHESION MOLECULE 8"/>
    <property type="match status" value="1"/>
</dbReference>
<feature type="compositionally biased region" description="Pro residues" evidence="5">
    <location>
        <begin position="295"/>
        <end position="306"/>
    </location>
</feature>
<evidence type="ECO:0000256" key="2">
    <source>
        <dbReference type="ARBA" id="ARBA00023157"/>
    </source>
</evidence>
<keyword evidence="2" id="KW-1015">Disulfide bond</keyword>
<dbReference type="OrthoDB" id="8914035at2759"/>
<keyword evidence="4" id="KW-0393">Immunoglobulin domain</keyword>
<feature type="domain" description="Ig-like" evidence="7">
    <location>
        <begin position="116"/>
        <end position="203"/>
    </location>
</feature>
<dbReference type="KEGG" id="char:105911145"/>
<evidence type="ECO:0000313" key="8">
    <source>
        <dbReference type="Proteomes" id="UP000515152"/>
    </source>
</evidence>
<organism evidence="8 9">
    <name type="scientific">Clupea harengus</name>
    <name type="common">Atlantic herring</name>
    <dbReference type="NCBI Taxonomy" id="7950"/>
    <lineage>
        <taxon>Eukaryota</taxon>
        <taxon>Metazoa</taxon>
        <taxon>Chordata</taxon>
        <taxon>Craniata</taxon>
        <taxon>Vertebrata</taxon>
        <taxon>Euteleostomi</taxon>
        <taxon>Actinopterygii</taxon>
        <taxon>Neopterygii</taxon>
        <taxon>Teleostei</taxon>
        <taxon>Clupei</taxon>
        <taxon>Clupeiformes</taxon>
        <taxon>Clupeoidei</taxon>
        <taxon>Clupeidae</taxon>
        <taxon>Clupea</taxon>
    </lineage>
</organism>
<evidence type="ECO:0000256" key="5">
    <source>
        <dbReference type="SAM" id="MobiDB-lite"/>
    </source>
</evidence>
<dbReference type="Gene3D" id="2.60.40.10">
    <property type="entry name" value="Immunoglobulins"/>
    <property type="match status" value="3"/>
</dbReference>
<evidence type="ECO:0000256" key="3">
    <source>
        <dbReference type="ARBA" id="ARBA00023180"/>
    </source>
</evidence>
<feature type="chain" id="PRO_5028470252" evidence="6">
    <location>
        <begin position="23"/>
        <end position="332"/>
    </location>
</feature>
<protein>
    <submittedName>
        <fullName evidence="9">Hemicentin-2-like isoform X1</fullName>
    </submittedName>
</protein>
<feature type="region of interest" description="Disordered" evidence="5">
    <location>
        <begin position="285"/>
        <end position="309"/>
    </location>
</feature>
<accession>A0A6P8FX65</accession>
<evidence type="ECO:0000259" key="7">
    <source>
        <dbReference type="PROSITE" id="PS50835"/>
    </source>
</evidence>
<evidence type="ECO:0000256" key="6">
    <source>
        <dbReference type="SAM" id="SignalP"/>
    </source>
</evidence>
<dbReference type="InterPro" id="IPR013783">
    <property type="entry name" value="Ig-like_fold"/>
</dbReference>